<accession>A0A8J5MVY9</accession>
<name>A0A8J5MVY9_HOMAM</name>
<evidence type="ECO:0000313" key="2">
    <source>
        <dbReference type="Proteomes" id="UP000747542"/>
    </source>
</evidence>
<dbReference type="Proteomes" id="UP000747542">
    <property type="component" value="Unassembled WGS sequence"/>
</dbReference>
<reference evidence="1" key="1">
    <citation type="journal article" date="2021" name="Sci. Adv.">
        <title>The American lobster genome reveals insights on longevity, neural, and immune adaptations.</title>
        <authorList>
            <person name="Polinski J.M."/>
            <person name="Zimin A.V."/>
            <person name="Clark K.F."/>
            <person name="Kohn A.B."/>
            <person name="Sadowski N."/>
            <person name="Timp W."/>
            <person name="Ptitsyn A."/>
            <person name="Khanna P."/>
            <person name="Romanova D.Y."/>
            <person name="Williams P."/>
            <person name="Greenwood S.J."/>
            <person name="Moroz L.L."/>
            <person name="Walt D.R."/>
            <person name="Bodnar A.G."/>
        </authorList>
    </citation>
    <scope>NUCLEOTIDE SEQUENCE</scope>
    <source>
        <strain evidence="1">GMGI-L3</strain>
    </source>
</reference>
<dbReference type="EMBL" id="JAHLQT010024020">
    <property type="protein sequence ID" value="KAG7165681.1"/>
    <property type="molecule type" value="Genomic_DNA"/>
</dbReference>
<proteinExistence type="predicted"/>
<comment type="caution">
    <text evidence="1">The sequence shown here is derived from an EMBL/GenBank/DDBJ whole genome shotgun (WGS) entry which is preliminary data.</text>
</comment>
<dbReference type="AlphaFoldDB" id="A0A8J5MVY9"/>
<protein>
    <submittedName>
        <fullName evidence="1">Uncharacterized protein</fullName>
    </submittedName>
</protein>
<organism evidence="1 2">
    <name type="scientific">Homarus americanus</name>
    <name type="common">American lobster</name>
    <dbReference type="NCBI Taxonomy" id="6706"/>
    <lineage>
        <taxon>Eukaryota</taxon>
        <taxon>Metazoa</taxon>
        <taxon>Ecdysozoa</taxon>
        <taxon>Arthropoda</taxon>
        <taxon>Crustacea</taxon>
        <taxon>Multicrustacea</taxon>
        <taxon>Malacostraca</taxon>
        <taxon>Eumalacostraca</taxon>
        <taxon>Eucarida</taxon>
        <taxon>Decapoda</taxon>
        <taxon>Pleocyemata</taxon>
        <taxon>Astacidea</taxon>
        <taxon>Nephropoidea</taxon>
        <taxon>Nephropidae</taxon>
        <taxon>Homarus</taxon>
    </lineage>
</organism>
<gene>
    <name evidence="1" type="ORF">Hamer_G013197</name>
</gene>
<evidence type="ECO:0000313" key="1">
    <source>
        <dbReference type="EMBL" id="KAG7165681.1"/>
    </source>
</evidence>
<dbReference type="InterPro" id="IPR036397">
    <property type="entry name" value="RNaseH_sf"/>
</dbReference>
<keyword evidence="2" id="KW-1185">Reference proteome</keyword>
<sequence length="232" mass="25831">MFGEEEATKFYSTPSLFNSSTSIFIEVTKVIPGNSVVVYIDGHSWTQVQKAYSGMAYVAEEMSRLPDWTNTRCELQGILGAISYLLDGGRNGLVITDFRSGLKSITSPRPVCQALKRDYLDNRLHPDDTSTITSGRVITLLKKAALKIINEEHSEQRGASNLTISGEDNSDSEEEESYDPLLLAVFLSHHPSQPSNTNFMSRTTISSWWAVTQDAMVLDEELPRSNTTRDTL</sequence>
<dbReference type="Gene3D" id="3.30.420.10">
    <property type="entry name" value="Ribonuclease H-like superfamily/Ribonuclease H"/>
    <property type="match status" value="1"/>
</dbReference>
<dbReference type="GO" id="GO:0003676">
    <property type="term" value="F:nucleic acid binding"/>
    <property type="evidence" value="ECO:0007669"/>
    <property type="project" value="InterPro"/>
</dbReference>